<feature type="compositionally biased region" description="Low complexity" evidence="1">
    <location>
        <begin position="64"/>
        <end position="75"/>
    </location>
</feature>
<feature type="compositionally biased region" description="Basic and acidic residues" evidence="1">
    <location>
        <begin position="43"/>
        <end position="63"/>
    </location>
</feature>
<evidence type="ECO:0000256" key="1">
    <source>
        <dbReference type="SAM" id="MobiDB-lite"/>
    </source>
</evidence>
<accession>A0A2M4DF43</accession>
<proteinExistence type="predicted"/>
<feature type="region of interest" description="Disordered" evidence="1">
    <location>
        <begin position="27"/>
        <end position="75"/>
    </location>
</feature>
<feature type="signal peptide" evidence="2">
    <location>
        <begin position="1"/>
        <end position="21"/>
    </location>
</feature>
<reference evidence="3" key="1">
    <citation type="submission" date="2018-01" db="EMBL/GenBank/DDBJ databases">
        <title>An insight into the sialome of Amazonian anophelines.</title>
        <authorList>
            <person name="Ribeiro J.M."/>
            <person name="Scarpassa V."/>
            <person name="Calvo E."/>
        </authorList>
    </citation>
    <scope>NUCLEOTIDE SEQUENCE</scope>
</reference>
<dbReference type="AlphaFoldDB" id="A0A2M4DF43"/>
<protein>
    <submittedName>
        <fullName evidence="3">Putative secreted protein</fullName>
    </submittedName>
</protein>
<evidence type="ECO:0000313" key="3">
    <source>
        <dbReference type="EMBL" id="MBW75798.1"/>
    </source>
</evidence>
<dbReference type="EMBL" id="GGFL01011620">
    <property type="protein sequence ID" value="MBW75798.1"/>
    <property type="molecule type" value="Transcribed_RNA"/>
</dbReference>
<keyword evidence="2" id="KW-0732">Signal</keyword>
<evidence type="ECO:0000256" key="2">
    <source>
        <dbReference type="SAM" id="SignalP"/>
    </source>
</evidence>
<organism evidence="3">
    <name type="scientific">Anopheles darlingi</name>
    <name type="common">Mosquito</name>
    <dbReference type="NCBI Taxonomy" id="43151"/>
    <lineage>
        <taxon>Eukaryota</taxon>
        <taxon>Metazoa</taxon>
        <taxon>Ecdysozoa</taxon>
        <taxon>Arthropoda</taxon>
        <taxon>Hexapoda</taxon>
        <taxon>Insecta</taxon>
        <taxon>Pterygota</taxon>
        <taxon>Neoptera</taxon>
        <taxon>Endopterygota</taxon>
        <taxon>Diptera</taxon>
        <taxon>Nematocera</taxon>
        <taxon>Culicoidea</taxon>
        <taxon>Culicidae</taxon>
        <taxon>Anophelinae</taxon>
        <taxon>Anopheles</taxon>
    </lineage>
</organism>
<name>A0A2M4DF43_ANODA</name>
<sequence length="75" mass="7976">MCARSGVLFAFIPILCLMCAAQNSRDTATTTSHKHTRGAADLGHADGDQDLGKSLDALRKDTSRSASTNTSSRKH</sequence>
<feature type="chain" id="PRO_5014831200" evidence="2">
    <location>
        <begin position="22"/>
        <end position="75"/>
    </location>
</feature>